<feature type="transmembrane region" description="Helical" evidence="9">
    <location>
        <begin position="272"/>
        <end position="291"/>
    </location>
</feature>
<comment type="caution">
    <text evidence="10">The sequence shown here is derived from an EMBL/GenBank/DDBJ whole genome shotgun (WGS) entry which is preliminary data.</text>
</comment>
<dbReference type="CDD" id="cd06582">
    <property type="entry name" value="TM_PBP1_LivH_like"/>
    <property type="match status" value="1"/>
</dbReference>
<feature type="transmembrane region" description="Helical" evidence="9">
    <location>
        <begin position="232"/>
        <end position="265"/>
    </location>
</feature>
<feature type="transmembrane region" description="Helical" evidence="9">
    <location>
        <begin position="20"/>
        <end position="39"/>
    </location>
</feature>
<dbReference type="EMBL" id="JHEH01000012">
    <property type="protein sequence ID" value="KEP69604.1"/>
    <property type="molecule type" value="Genomic_DNA"/>
</dbReference>
<protein>
    <submittedName>
        <fullName evidence="10">ABC transporter permease</fullName>
    </submittedName>
</protein>
<dbReference type="eggNOG" id="COG0559">
    <property type="taxonomic scope" value="Bacteria"/>
</dbReference>
<dbReference type="InterPro" id="IPR052157">
    <property type="entry name" value="BCAA_transport_permease"/>
</dbReference>
<dbReference type="GO" id="GO:0005886">
    <property type="term" value="C:plasma membrane"/>
    <property type="evidence" value="ECO:0007669"/>
    <property type="project" value="UniProtKB-SubCell"/>
</dbReference>
<feature type="transmembrane region" description="Helical" evidence="9">
    <location>
        <begin position="155"/>
        <end position="174"/>
    </location>
</feature>
<dbReference type="GO" id="GO:0006865">
    <property type="term" value="P:amino acid transport"/>
    <property type="evidence" value="ECO:0007669"/>
    <property type="project" value="UniProtKB-KW"/>
</dbReference>
<name>A0A074TD25_9RHOB</name>
<evidence type="ECO:0000256" key="1">
    <source>
        <dbReference type="ARBA" id="ARBA00004651"/>
    </source>
</evidence>
<dbReference type="STRING" id="1185766.SAMN05216224_102683"/>
<keyword evidence="6 9" id="KW-1133">Transmembrane helix</keyword>
<feature type="transmembrane region" description="Helical" evidence="9">
    <location>
        <begin position="202"/>
        <end position="226"/>
    </location>
</feature>
<dbReference type="GO" id="GO:0022857">
    <property type="term" value="F:transmembrane transporter activity"/>
    <property type="evidence" value="ECO:0007669"/>
    <property type="project" value="InterPro"/>
</dbReference>
<keyword evidence="4 9" id="KW-0812">Transmembrane</keyword>
<evidence type="ECO:0000256" key="9">
    <source>
        <dbReference type="SAM" id="Phobius"/>
    </source>
</evidence>
<proteinExistence type="inferred from homology"/>
<keyword evidence="7 9" id="KW-0472">Membrane</keyword>
<accession>A0A074TD25</accession>
<evidence type="ECO:0000256" key="3">
    <source>
        <dbReference type="ARBA" id="ARBA00022475"/>
    </source>
</evidence>
<keyword evidence="3" id="KW-1003">Cell membrane</keyword>
<organism evidence="10 11">
    <name type="scientific">Thioclava dalianensis</name>
    <dbReference type="NCBI Taxonomy" id="1185766"/>
    <lineage>
        <taxon>Bacteria</taxon>
        <taxon>Pseudomonadati</taxon>
        <taxon>Pseudomonadota</taxon>
        <taxon>Alphaproteobacteria</taxon>
        <taxon>Rhodobacterales</taxon>
        <taxon>Paracoccaceae</taxon>
        <taxon>Thioclava</taxon>
    </lineage>
</organism>
<feature type="transmembrane region" description="Helical" evidence="9">
    <location>
        <begin position="46"/>
        <end position="66"/>
    </location>
</feature>
<dbReference type="PANTHER" id="PTHR11795:SF442">
    <property type="entry name" value="ABC TRANSPORTER ATP-BINDING PROTEIN"/>
    <property type="match status" value="1"/>
</dbReference>
<dbReference type="PANTHER" id="PTHR11795">
    <property type="entry name" value="BRANCHED-CHAIN AMINO ACID TRANSPORT SYSTEM PERMEASE PROTEIN LIVH"/>
    <property type="match status" value="1"/>
</dbReference>
<evidence type="ECO:0000256" key="4">
    <source>
        <dbReference type="ARBA" id="ARBA00022692"/>
    </source>
</evidence>
<evidence type="ECO:0000256" key="8">
    <source>
        <dbReference type="ARBA" id="ARBA00037998"/>
    </source>
</evidence>
<feature type="transmembrane region" description="Helical" evidence="9">
    <location>
        <begin position="105"/>
        <end position="127"/>
    </location>
</feature>
<sequence length="301" mass="32553">MDPMIRLILAQGMLGLNNGVFYAMLSLGLAVIFGLLNVVNFAHGALYMLGAFLALIMYSYMGAWIGMSDLSIGFWPSLILAPILVGCFGMLIERFMLRRLYKLDPIYSLLLTFGVTLVLQGLFINFFNASGTPYPGMPESLRGVVNLGFMMFPKYRLFVIVFSILVCFIVWYVIERTRIGSRLRAGTENPELVKAFGINVPLMVMLTFGFGTGLAGLAGVLAAPIYSVSPLMGANLIIVIFAVVVIGGMGSIAGAVVTGFTLGLVEGITKVFYAPAANTVIFLLMVIVLLVRPNGLFGRQG</sequence>
<keyword evidence="11" id="KW-1185">Reference proteome</keyword>
<evidence type="ECO:0000256" key="7">
    <source>
        <dbReference type="ARBA" id="ARBA00023136"/>
    </source>
</evidence>
<gene>
    <name evidence="10" type="ORF">DL1_03100</name>
</gene>
<evidence type="ECO:0000256" key="5">
    <source>
        <dbReference type="ARBA" id="ARBA00022970"/>
    </source>
</evidence>
<keyword evidence="2" id="KW-0813">Transport</keyword>
<feature type="transmembrane region" description="Helical" evidence="9">
    <location>
        <begin position="72"/>
        <end position="93"/>
    </location>
</feature>
<dbReference type="Pfam" id="PF02653">
    <property type="entry name" value="BPD_transp_2"/>
    <property type="match status" value="1"/>
</dbReference>
<dbReference type="InterPro" id="IPR001851">
    <property type="entry name" value="ABC_transp_permease"/>
</dbReference>
<evidence type="ECO:0000313" key="10">
    <source>
        <dbReference type="EMBL" id="KEP69604.1"/>
    </source>
</evidence>
<dbReference type="AlphaFoldDB" id="A0A074TD25"/>
<reference evidence="10 11" key="1">
    <citation type="submission" date="2014-03" db="EMBL/GenBank/DDBJ databases">
        <title>The draft genome sequence of Thioclava dalianensis DLFJ1-1.</title>
        <authorList>
            <person name="Lai Q."/>
            <person name="Shao Z."/>
        </authorList>
    </citation>
    <scope>NUCLEOTIDE SEQUENCE [LARGE SCALE GENOMIC DNA]</scope>
    <source>
        <strain evidence="10 11">DLFJ1-1</strain>
    </source>
</reference>
<evidence type="ECO:0000313" key="11">
    <source>
        <dbReference type="Proteomes" id="UP000027725"/>
    </source>
</evidence>
<keyword evidence="5" id="KW-0029">Amino-acid transport</keyword>
<evidence type="ECO:0000256" key="2">
    <source>
        <dbReference type="ARBA" id="ARBA00022448"/>
    </source>
</evidence>
<comment type="similarity">
    <text evidence="8">Belongs to the binding-protein-dependent transport system permease family. LivHM subfamily.</text>
</comment>
<comment type="subcellular location">
    <subcellularLocation>
        <location evidence="1">Cell membrane</location>
        <topology evidence="1">Multi-pass membrane protein</topology>
    </subcellularLocation>
</comment>
<dbReference type="RefSeq" id="WP_038066092.1">
    <property type="nucleotide sequence ID" value="NZ_FOVB01000002.1"/>
</dbReference>
<dbReference type="Proteomes" id="UP000027725">
    <property type="component" value="Unassembled WGS sequence"/>
</dbReference>
<evidence type="ECO:0000256" key="6">
    <source>
        <dbReference type="ARBA" id="ARBA00022989"/>
    </source>
</evidence>